<dbReference type="EMBL" id="JBAWTH010000001">
    <property type="protein sequence ID" value="KAL2293458.1"/>
    <property type="molecule type" value="Genomic_DNA"/>
</dbReference>
<proteinExistence type="predicted"/>
<feature type="domain" description="Heterokaryon incompatibility" evidence="1">
    <location>
        <begin position="69"/>
        <end position="214"/>
    </location>
</feature>
<dbReference type="PANTHER" id="PTHR24148">
    <property type="entry name" value="ANKYRIN REPEAT DOMAIN-CONTAINING PROTEIN 39 HOMOLOG-RELATED"/>
    <property type="match status" value="1"/>
</dbReference>
<dbReference type="Pfam" id="PF06985">
    <property type="entry name" value="HET"/>
    <property type="match status" value="1"/>
</dbReference>
<evidence type="ECO:0000259" key="1">
    <source>
        <dbReference type="Pfam" id="PF06985"/>
    </source>
</evidence>
<dbReference type="Proteomes" id="UP001600888">
    <property type="component" value="Unassembled WGS sequence"/>
</dbReference>
<comment type="caution">
    <text evidence="2">The sequence shown here is derived from an EMBL/GenBank/DDBJ whole genome shotgun (WGS) entry which is preliminary data.</text>
</comment>
<dbReference type="InterPro" id="IPR010730">
    <property type="entry name" value="HET"/>
</dbReference>
<dbReference type="PANTHER" id="PTHR24148:SF64">
    <property type="entry name" value="HETEROKARYON INCOMPATIBILITY DOMAIN-CONTAINING PROTEIN"/>
    <property type="match status" value="1"/>
</dbReference>
<dbReference type="InterPro" id="IPR052895">
    <property type="entry name" value="HetReg/Transcr_Mod"/>
</dbReference>
<evidence type="ECO:0000313" key="2">
    <source>
        <dbReference type="EMBL" id="KAL2293458.1"/>
    </source>
</evidence>
<keyword evidence="3" id="KW-1185">Reference proteome</keyword>
<gene>
    <name evidence="2" type="ORF">FJTKL_05359</name>
</gene>
<name>A0ABR4FFJ3_9PEZI</name>
<reference evidence="2 3" key="1">
    <citation type="submission" date="2024-03" db="EMBL/GenBank/DDBJ databases">
        <title>A high-quality draft genome sequence of Diaporthe vaccinii, a causative agent of upright dieback and viscid rot disease in cranberry plants.</title>
        <authorList>
            <person name="Sarrasin M."/>
            <person name="Lang B.F."/>
            <person name="Burger G."/>
        </authorList>
    </citation>
    <scope>NUCLEOTIDE SEQUENCE [LARGE SCALE GENOMIC DNA]</scope>
    <source>
        <strain evidence="2 3">IS7</strain>
    </source>
</reference>
<organism evidence="2 3">
    <name type="scientific">Diaporthe vaccinii</name>
    <dbReference type="NCBI Taxonomy" id="105482"/>
    <lineage>
        <taxon>Eukaryota</taxon>
        <taxon>Fungi</taxon>
        <taxon>Dikarya</taxon>
        <taxon>Ascomycota</taxon>
        <taxon>Pezizomycotina</taxon>
        <taxon>Sordariomycetes</taxon>
        <taxon>Sordariomycetidae</taxon>
        <taxon>Diaporthales</taxon>
        <taxon>Diaporthaceae</taxon>
        <taxon>Diaporthe</taxon>
        <taxon>Diaporthe eres species complex</taxon>
    </lineage>
</organism>
<accession>A0ABR4FFJ3</accession>
<protein>
    <recommendedName>
        <fullName evidence="1">Heterokaryon incompatibility domain-containing protein</fullName>
    </recommendedName>
</protein>
<evidence type="ECO:0000313" key="3">
    <source>
        <dbReference type="Proteomes" id="UP001600888"/>
    </source>
</evidence>
<sequence length="618" mass="69343">MEAQRPAVNDTGIGIYAPLEDLPPPSEDAVSSDQNRWAIRCVSLSPGQGGEPLRCELVNSHLVTMRGKYEALSYTWGDSTQKTSISLNSRPVQVTANLACALRHLRRPRDSRFLWIDALCINQADGLEVNSYVQRMWSIYQNSRNVVVFLGESRHGSDQALQLLFELSCLSTEANERHTQITQVLEDEQRASHWKGLLKLMRRPWWSRAWIIQEYAVAPRVIFVCGLARLGGDVFNQAMEHLIDYRYNAKIPHQWQHLVRHVALTPVSHLLSTRHQYQSSSPQEKPAPIEMLYRSRGAMASDPRDKVYSLFRLIAEDPRLQPDYSRSAQDLYKDVVRAMIDCSGTLEILSHHNVGNIGLPDMPTWCPDWTTMRGGRYLLQQKQYSAAGSTRAHPIFHDGTLTVKGRILDQIELLSKPTKYGNFKHGPAMYSTAKGLWELASTRNEYSNTTWPNVPAAFPETLTSSRSRQRGPDGWGTHVLDASTVQEMWTAWCRSRHERFSLNGPVEKLTKKFEDAMLSALYGRVFFISQQGRFGFVDATAQVGDTVAVLLGGEVLFALREQQSAPVPNSKSKSATNGTKHSLVGECYLHDFMSGEGLDGVTDLPGGGGVFEVILQGL</sequence>